<evidence type="ECO:0000259" key="7">
    <source>
        <dbReference type="Pfam" id="PF14322"/>
    </source>
</evidence>
<dbReference type="Pfam" id="PF07980">
    <property type="entry name" value="SusD_RagB"/>
    <property type="match status" value="1"/>
</dbReference>
<dbReference type="EMBL" id="JACHCC010000002">
    <property type="protein sequence ID" value="MBB6498790.1"/>
    <property type="molecule type" value="Genomic_DNA"/>
</dbReference>
<evidence type="ECO:0000256" key="4">
    <source>
        <dbReference type="ARBA" id="ARBA00023136"/>
    </source>
</evidence>
<evidence type="ECO:0000256" key="1">
    <source>
        <dbReference type="ARBA" id="ARBA00004442"/>
    </source>
</evidence>
<evidence type="ECO:0008006" key="10">
    <source>
        <dbReference type="Google" id="ProtNLM"/>
    </source>
</evidence>
<comment type="subcellular location">
    <subcellularLocation>
        <location evidence="1">Cell outer membrane</location>
    </subcellularLocation>
</comment>
<gene>
    <name evidence="8" type="ORF">HDF25_000927</name>
</gene>
<dbReference type="PROSITE" id="PS51257">
    <property type="entry name" value="PROKAR_LIPOPROTEIN"/>
    <property type="match status" value="1"/>
</dbReference>
<comment type="similarity">
    <text evidence="2">Belongs to the SusD family.</text>
</comment>
<dbReference type="InterPro" id="IPR012944">
    <property type="entry name" value="SusD_RagB_dom"/>
</dbReference>
<dbReference type="GO" id="GO:0009279">
    <property type="term" value="C:cell outer membrane"/>
    <property type="evidence" value="ECO:0007669"/>
    <property type="project" value="UniProtKB-SubCell"/>
</dbReference>
<evidence type="ECO:0000256" key="3">
    <source>
        <dbReference type="ARBA" id="ARBA00022729"/>
    </source>
</evidence>
<feature type="domain" description="RagB/SusD" evidence="6">
    <location>
        <begin position="282"/>
        <end position="541"/>
    </location>
</feature>
<dbReference type="RefSeq" id="WP_184623228.1">
    <property type="nucleotide sequence ID" value="NZ_JACHCC010000002.1"/>
</dbReference>
<dbReference type="Proteomes" id="UP000521017">
    <property type="component" value="Unassembled WGS sequence"/>
</dbReference>
<dbReference type="Pfam" id="PF14322">
    <property type="entry name" value="SusD-like_3"/>
    <property type="match status" value="1"/>
</dbReference>
<accession>A0A7X0J0D8</accession>
<keyword evidence="3" id="KW-0732">Signal</keyword>
<reference evidence="8 9" key="1">
    <citation type="submission" date="2020-08" db="EMBL/GenBank/DDBJ databases">
        <title>Genomic Encyclopedia of Type Strains, Phase IV (KMG-V): Genome sequencing to study the core and pangenomes of soil and plant-associated prokaryotes.</title>
        <authorList>
            <person name="Whitman W."/>
        </authorList>
    </citation>
    <scope>NUCLEOTIDE SEQUENCE [LARGE SCALE GENOMIC DNA]</scope>
    <source>
        <strain evidence="8 9">M2T3</strain>
    </source>
</reference>
<feature type="domain" description="SusD-like N-terminal" evidence="7">
    <location>
        <begin position="47"/>
        <end position="221"/>
    </location>
</feature>
<sequence length="541" mass="61171">MKIKLYICCLSLSLLVGISSCKKDFLQKKPLDAYSETDVWTDLNLVQTFVNSKYQALPHFYNWGAAANGPGLSTASDEGYSKFNYESVFLWNKAEVSPDNLSMDSWSPDYSFIRDCNVFFQNIGAVPGDAAMKKRLTGEMKFIRAWCYFNLISRYGGVPLVTKVYSLTDANVLSPRNSYQECMTFVIQELNDAAALLPDSYSGSDLGRVTSGAALTLKSRALLYAASPLNNVSNDNTKWQAAADAAKAVIDKGTYKLYSGADYKQLFLEKFNSEVILCYGMNSTYWDSMLDVMIAPNGYHGWSVYAPSQNLVDDFEMKNGKMISDPASGYDPANPYQNRDPRFNAAILYNGTSFRGRPVEYFKGGLDSPQSQVENWNASLTGYNWRKYADETHDMAATGSNQNWIIFRLAEVYLNYAEAEYELGNMDLATTYLNLVRSRSSVNMPPVTASSTALRDAIRHEREIEFCFEGLRFYDVRRWKIANITDNKPLMAVNISKNPDGSFTYNYFALQQRKFIDANYLFPVPRYEIQKNNLLTQNPGY</sequence>
<evidence type="ECO:0000313" key="8">
    <source>
        <dbReference type="EMBL" id="MBB6498790.1"/>
    </source>
</evidence>
<organism evidence="8 9">
    <name type="scientific">Pedobacter cryoconitis</name>
    <dbReference type="NCBI Taxonomy" id="188932"/>
    <lineage>
        <taxon>Bacteria</taxon>
        <taxon>Pseudomonadati</taxon>
        <taxon>Bacteroidota</taxon>
        <taxon>Sphingobacteriia</taxon>
        <taxon>Sphingobacteriales</taxon>
        <taxon>Sphingobacteriaceae</taxon>
        <taxon>Pedobacter</taxon>
    </lineage>
</organism>
<dbReference type="InterPro" id="IPR033985">
    <property type="entry name" value="SusD-like_N"/>
</dbReference>
<evidence type="ECO:0000259" key="6">
    <source>
        <dbReference type="Pfam" id="PF07980"/>
    </source>
</evidence>
<dbReference type="InterPro" id="IPR011990">
    <property type="entry name" value="TPR-like_helical_dom_sf"/>
</dbReference>
<keyword evidence="5" id="KW-0998">Cell outer membrane</keyword>
<dbReference type="CDD" id="cd08977">
    <property type="entry name" value="SusD"/>
    <property type="match status" value="1"/>
</dbReference>
<proteinExistence type="inferred from homology"/>
<evidence type="ECO:0000313" key="9">
    <source>
        <dbReference type="Proteomes" id="UP000521017"/>
    </source>
</evidence>
<keyword evidence="4" id="KW-0472">Membrane</keyword>
<protein>
    <recommendedName>
        <fullName evidence="10">Outer membrane starch-binding protein</fullName>
    </recommendedName>
</protein>
<evidence type="ECO:0000256" key="5">
    <source>
        <dbReference type="ARBA" id="ARBA00023237"/>
    </source>
</evidence>
<comment type="caution">
    <text evidence="8">The sequence shown here is derived from an EMBL/GenBank/DDBJ whole genome shotgun (WGS) entry which is preliminary data.</text>
</comment>
<dbReference type="AlphaFoldDB" id="A0A7X0J0D8"/>
<dbReference type="SUPFAM" id="SSF48452">
    <property type="entry name" value="TPR-like"/>
    <property type="match status" value="1"/>
</dbReference>
<dbReference type="Gene3D" id="1.25.40.390">
    <property type="match status" value="1"/>
</dbReference>
<evidence type="ECO:0000256" key="2">
    <source>
        <dbReference type="ARBA" id="ARBA00006275"/>
    </source>
</evidence>
<name>A0A7X0J0D8_9SPHI</name>